<sequence length="151" mass="16651">MCAPARMRSMIYGSMPSEKLTIFQTAFVMQVNIQIPCMLYRRGSVKPPLFEAPRLLPSFTDPVVPKLSAPGGYIVDIPKGNLKTEIEKAGQTARIRLPETASDGQERRLETGAAGLRQMGLLTGRLDRSRCNDSGDYCNRSNLWIRSGCSG</sequence>
<dbReference type="AlphaFoldDB" id="Q9JPE6"/>
<organism evidence="1">
    <name type="scientific">Neisseria meningitidis</name>
    <dbReference type="NCBI Taxonomy" id="487"/>
    <lineage>
        <taxon>Bacteria</taxon>
        <taxon>Pseudomonadati</taxon>
        <taxon>Pseudomonadota</taxon>
        <taxon>Betaproteobacteria</taxon>
        <taxon>Neisseriales</taxon>
        <taxon>Neisseriaceae</taxon>
        <taxon>Neisseria</taxon>
    </lineage>
</organism>
<evidence type="ECO:0000313" key="1">
    <source>
        <dbReference type="EMBL" id="CAB72076.1"/>
    </source>
</evidence>
<name>Q9JPE6_NEIME</name>
<gene>
    <name evidence="1" type="primary">rte2</name>
</gene>
<accession>Q9JPE6</accession>
<dbReference type="EMBL" id="AJ391284">
    <property type="protein sequence ID" value="CAB72076.1"/>
    <property type="molecule type" value="Genomic_DNA"/>
</dbReference>
<reference evidence="1" key="1">
    <citation type="journal article" date="2000" name="Infect. Immun.">
        <title>Molecular and biological analysis of eight genetic islands that distinguish Neisseria meningitidis from the closely related pathogen Neisseria gonorrhoeae.</title>
        <authorList>
            <person name="Klee S.R."/>
            <person name="Nassif X."/>
            <person name="Kusecek B."/>
            <person name="Merker P."/>
            <person name="Beretti J.L."/>
            <person name="Achtman M."/>
            <person name="Tinsley C.R."/>
        </authorList>
    </citation>
    <scope>NUCLEOTIDE SEQUENCE</scope>
    <source>
        <strain evidence="1">FAM18</strain>
    </source>
</reference>
<proteinExistence type="predicted"/>
<protein>
    <submittedName>
        <fullName evidence="1">Uncharacterized protein</fullName>
    </submittedName>
</protein>